<dbReference type="Proteomes" id="UP000010820">
    <property type="component" value="Chromosome"/>
</dbReference>
<reference evidence="8 9" key="1">
    <citation type="submission" date="2011-10" db="EMBL/GenBank/DDBJ databases">
        <title>Complete sequence of chromosome of Pseudomonas stutzeri RCH2.</title>
        <authorList>
            <consortium name="US DOE Joint Genome Institute"/>
            <person name="Lucas S."/>
            <person name="Han J."/>
            <person name="Lapidus A."/>
            <person name="Cheng J.-F."/>
            <person name="Goodwin L."/>
            <person name="Pitluck S."/>
            <person name="Peters L."/>
            <person name="Ovchinnikova G."/>
            <person name="Zeytun A."/>
            <person name="Lu M."/>
            <person name="Detter J.C."/>
            <person name="Han C."/>
            <person name="Tapia R."/>
            <person name="Land M."/>
            <person name="Hauser L."/>
            <person name="Kyrpides N."/>
            <person name="Ivanova N."/>
            <person name="Pagani I."/>
            <person name="Chakraborty R."/>
            <person name="Arkin A."/>
            <person name="Dehal P."/>
            <person name="Wall J."/>
            <person name="Hazen T."/>
            <person name="Woyke T."/>
        </authorList>
    </citation>
    <scope>NUCLEOTIDE SEQUENCE [LARGE SCALE GENOMIC DNA]</scope>
    <source>
        <strain evidence="8 9">RCH2</strain>
    </source>
</reference>
<accession>L0GNQ8</accession>
<gene>
    <name evidence="8" type="ORF">Psest_3140</name>
</gene>
<evidence type="ECO:0000313" key="9">
    <source>
        <dbReference type="Proteomes" id="UP000010820"/>
    </source>
</evidence>
<keyword evidence="4 8" id="KW-0378">Hydrolase</keyword>
<dbReference type="InterPro" id="IPR015797">
    <property type="entry name" value="NUDIX_hydrolase-like_dom_sf"/>
</dbReference>
<dbReference type="PATRIC" id="fig|644801.3.peg.3056"/>
<dbReference type="Gene3D" id="3.90.79.10">
    <property type="entry name" value="Nucleoside Triphosphate Pyrophosphohydrolase"/>
    <property type="match status" value="1"/>
</dbReference>
<evidence type="ECO:0000256" key="6">
    <source>
        <dbReference type="ARBA" id="ARBA00023211"/>
    </source>
</evidence>
<proteinExistence type="predicted"/>
<evidence type="ECO:0000259" key="7">
    <source>
        <dbReference type="PROSITE" id="PS51462"/>
    </source>
</evidence>
<evidence type="ECO:0000313" key="8">
    <source>
        <dbReference type="EMBL" id="AGA87636.1"/>
    </source>
</evidence>
<evidence type="ECO:0000256" key="1">
    <source>
        <dbReference type="ARBA" id="ARBA00001936"/>
    </source>
</evidence>
<sequence length="241" mass="26916">MDIQAIRSSGSIGYFEALGRCAFHAMMPVKDETRKFMLDKILHRVRAYSPHLLEPEDRLPEAAVLMPITRSESPELVLTLRAAGLSTHGGEVAFPGGRRDPEDRDLLHTALREAEEEVGLAPGMVEVVGPLSSLVSVHGIHVTPYVGLVPDYVEYRANDAEIASVFSVPLEFFCEDPREVTHRIDYQGQSWYIPSYRYGEYQIWGLTAIMIVELVNVIYDAGIEMRRAPAAFIDLSGRSEP</sequence>
<dbReference type="EMBL" id="CP003071">
    <property type="protein sequence ID" value="AGA87636.1"/>
    <property type="molecule type" value="Genomic_DNA"/>
</dbReference>
<feature type="domain" description="Nudix hydrolase" evidence="7">
    <location>
        <begin position="58"/>
        <end position="194"/>
    </location>
</feature>
<organism evidence="8 9">
    <name type="scientific">Stutzerimonas stutzeri RCH2</name>
    <dbReference type="NCBI Taxonomy" id="644801"/>
    <lineage>
        <taxon>Bacteria</taxon>
        <taxon>Pseudomonadati</taxon>
        <taxon>Pseudomonadota</taxon>
        <taxon>Gammaproteobacteria</taxon>
        <taxon>Pseudomonadales</taxon>
        <taxon>Pseudomonadaceae</taxon>
        <taxon>Stutzerimonas</taxon>
    </lineage>
</organism>
<comment type="cofactor">
    <cofactor evidence="1">
        <name>Mn(2+)</name>
        <dbReference type="ChEBI" id="CHEBI:29035"/>
    </cofactor>
</comment>
<dbReference type="HOGENOM" id="CLU_040940_5_2_6"/>
<evidence type="ECO:0000256" key="5">
    <source>
        <dbReference type="ARBA" id="ARBA00022842"/>
    </source>
</evidence>
<keyword evidence="6" id="KW-0464">Manganese</keyword>
<keyword evidence="5" id="KW-0460">Magnesium</keyword>
<dbReference type="InterPro" id="IPR000086">
    <property type="entry name" value="NUDIX_hydrolase_dom"/>
</dbReference>
<evidence type="ECO:0000256" key="3">
    <source>
        <dbReference type="ARBA" id="ARBA00022723"/>
    </source>
</evidence>
<protein>
    <submittedName>
        <fullName evidence="8">NTP pyrophosphohydrolase</fullName>
    </submittedName>
</protein>
<dbReference type="eggNOG" id="COG0494">
    <property type="taxonomic scope" value="Bacteria"/>
</dbReference>
<dbReference type="AlphaFoldDB" id="L0GNQ8"/>
<dbReference type="KEGG" id="psh:Psest_3140"/>
<dbReference type="NCBIfam" id="NF007980">
    <property type="entry name" value="PRK10707.1"/>
    <property type="match status" value="1"/>
</dbReference>
<dbReference type="CDD" id="cd03426">
    <property type="entry name" value="NUDIX_CoAse_Nudt7"/>
    <property type="match status" value="1"/>
</dbReference>
<dbReference type="GO" id="GO:0010945">
    <property type="term" value="F:coenzyme A diphosphatase activity"/>
    <property type="evidence" value="ECO:0007669"/>
    <property type="project" value="InterPro"/>
</dbReference>
<dbReference type="SUPFAM" id="SSF55811">
    <property type="entry name" value="Nudix"/>
    <property type="match status" value="1"/>
</dbReference>
<evidence type="ECO:0000256" key="2">
    <source>
        <dbReference type="ARBA" id="ARBA00001946"/>
    </source>
</evidence>
<keyword evidence="3" id="KW-0479">Metal-binding</keyword>
<comment type="cofactor">
    <cofactor evidence="2">
        <name>Mg(2+)</name>
        <dbReference type="ChEBI" id="CHEBI:18420"/>
    </cofactor>
</comment>
<dbReference type="STRING" id="644801.Psest_3140"/>
<evidence type="ECO:0000256" key="4">
    <source>
        <dbReference type="ARBA" id="ARBA00022801"/>
    </source>
</evidence>
<name>L0GNQ8_STUST</name>
<dbReference type="GO" id="GO:0046872">
    <property type="term" value="F:metal ion binding"/>
    <property type="evidence" value="ECO:0007669"/>
    <property type="project" value="UniProtKB-KW"/>
</dbReference>
<dbReference type="PANTHER" id="PTHR12992">
    <property type="entry name" value="NUDIX HYDROLASE"/>
    <property type="match status" value="1"/>
</dbReference>
<dbReference type="PANTHER" id="PTHR12992:SF11">
    <property type="entry name" value="MITOCHONDRIAL COENZYME A DIPHOSPHATASE NUDT8"/>
    <property type="match status" value="1"/>
</dbReference>
<dbReference type="InterPro" id="IPR045121">
    <property type="entry name" value="CoAse"/>
</dbReference>
<dbReference type="Pfam" id="PF00293">
    <property type="entry name" value="NUDIX"/>
    <property type="match status" value="1"/>
</dbReference>
<dbReference type="PROSITE" id="PS51462">
    <property type="entry name" value="NUDIX"/>
    <property type="match status" value="1"/>
</dbReference>